<organism evidence="3 4">
    <name type="scientific">Roseibacillus persicicus</name>
    <dbReference type="NCBI Taxonomy" id="454148"/>
    <lineage>
        <taxon>Bacteria</taxon>
        <taxon>Pseudomonadati</taxon>
        <taxon>Verrucomicrobiota</taxon>
        <taxon>Verrucomicrobiia</taxon>
        <taxon>Verrucomicrobiales</taxon>
        <taxon>Verrucomicrobiaceae</taxon>
        <taxon>Roseibacillus</taxon>
    </lineage>
</organism>
<keyword evidence="4" id="KW-1185">Reference proteome</keyword>
<dbReference type="EMBL" id="BMXI01000001">
    <property type="protein sequence ID" value="GHC41782.1"/>
    <property type="molecule type" value="Genomic_DNA"/>
</dbReference>
<feature type="region of interest" description="Disordered" evidence="1">
    <location>
        <begin position="747"/>
        <end position="773"/>
    </location>
</feature>
<evidence type="ECO:0000256" key="2">
    <source>
        <dbReference type="SAM" id="SignalP"/>
    </source>
</evidence>
<name>A0A918TDZ8_9BACT</name>
<sequence>MILLSLVAVGLLSLSSVSIRSANLDHANQEARANARLALIQAIAALQKHAGPDQRATATSGVLDGNVGQGQWVGVWSTQNEDSLPFWLVSGNELAAVDDLSSLNSYPANFKTPDSQSGSHFAIFSETENSKEVEVPFVSVTDSLSERSGRYAWWVSDEGTKARIDIEAPEEERVTNSQRVARSQLAQEANLARISKDFEAFLGSDSERDVETLVSLATADLALAQTGEGKPLSSRYGHDLTVGGYGLPVNVVDGGMKSDLSVAFDSSQQSNLAMVREVMGASPARKNTERGDGKSFYPMSRVSSPEKFYLDQRLTEISGKDVGPNWGILYNYGRLWENVSAESIGVSHLYPKLEINGAERDWAPYTNFNEGNWRRDIQHINSGAAPVLCMMQMGVRLKARRDGVIEDSTRPVPAYRLQLQLKPVLGFWNPYNVKLQPQTISVKWYVYPNIRLGADTPSLPGYGEGGTTGRRWYRTNIWLRELWASGGTSLTRFNLRIQNAEFQPGEIRYFSIEDDEELITKPPSGVNWGSPTETKHYTLSPGWHDDGGFTFDLVFPAVSGATQRPFQTPGQPFRVPAGSDVHHGYAYLDDSVLGATRDHFTELSDPGRTSCGIEINMAGNNVGPRLTDIWLPQNLPEGKLKYSLPEVVIGGYARGIGNEQIPIERLERTPSHISTWRIVARTAADAIDAEAGAGSQKIRGWIDTNPRYAAMNSRWDGSRIVGSKQDGLHFASPYLGETYGDSYDGGPGGRGKVAEGRNQRGVEPEVDNTRGRYQGFGGNSTSSFGGSTHVPLFDIPRGPLVSLGQFQHAQLSRYGYEPSFPFGNSHANIRIPLGQRTVANFADIPNFTMSDISYAVNEAIWDGNFFSTIGVDYDGGGSTLDSVFPPDELAKGTRKLTNHRHRFIPLKSGEGLDDLIKDAGSDGARAIASRIAIDGAFNVNSTSKEAWKAIFSSMENFEFPVIDESGDVSWEKEGGIRFPRFGHVMQEGGWSAGDGSNSSSFWKGYRRLSENDLDDLAASMVEEVQERGPFRSLAEFVNRDPESSQSAHQSRGALQAALDKSANADLVDSVGDEVDGLQGDLFQNEVLGIGSNSIGKKTSELTSGGFAGYIMQGDVLQSLAPLLQVRSDYFRVRAAGQSLDKSGKVLVTAVCEAFVQRTAEFVNPTDEPHLRPDEMSKEENKNFGRRFRVVSFRWLSPSEV</sequence>
<dbReference type="AlphaFoldDB" id="A0A918TDZ8"/>
<evidence type="ECO:0000313" key="3">
    <source>
        <dbReference type="EMBL" id="GHC41782.1"/>
    </source>
</evidence>
<feature type="compositionally biased region" description="Basic and acidic residues" evidence="1">
    <location>
        <begin position="752"/>
        <end position="770"/>
    </location>
</feature>
<accession>A0A918TDZ8</accession>
<feature type="signal peptide" evidence="2">
    <location>
        <begin position="1"/>
        <end position="21"/>
    </location>
</feature>
<keyword evidence="2" id="KW-0732">Signal</keyword>
<protein>
    <submittedName>
        <fullName evidence="3">Uncharacterized protein</fullName>
    </submittedName>
</protein>
<evidence type="ECO:0000256" key="1">
    <source>
        <dbReference type="SAM" id="MobiDB-lite"/>
    </source>
</evidence>
<comment type="caution">
    <text evidence="3">The sequence shown here is derived from an EMBL/GenBank/DDBJ whole genome shotgun (WGS) entry which is preliminary data.</text>
</comment>
<dbReference type="Proteomes" id="UP000644507">
    <property type="component" value="Unassembled WGS sequence"/>
</dbReference>
<gene>
    <name evidence="3" type="ORF">GCM10007100_03290</name>
</gene>
<proteinExistence type="predicted"/>
<feature type="chain" id="PRO_5036803757" evidence="2">
    <location>
        <begin position="22"/>
        <end position="1200"/>
    </location>
</feature>
<evidence type="ECO:0000313" key="4">
    <source>
        <dbReference type="Proteomes" id="UP000644507"/>
    </source>
</evidence>
<reference evidence="3" key="2">
    <citation type="submission" date="2020-09" db="EMBL/GenBank/DDBJ databases">
        <authorList>
            <person name="Sun Q."/>
            <person name="Kim S."/>
        </authorList>
    </citation>
    <scope>NUCLEOTIDE SEQUENCE</scope>
    <source>
        <strain evidence="3">KCTC 12988</strain>
    </source>
</reference>
<reference evidence="3" key="1">
    <citation type="journal article" date="2014" name="Int. J. Syst. Evol. Microbiol.">
        <title>Complete genome sequence of Corynebacterium casei LMG S-19264T (=DSM 44701T), isolated from a smear-ripened cheese.</title>
        <authorList>
            <consortium name="US DOE Joint Genome Institute (JGI-PGF)"/>
            <person name="Walter F."/>
            <person name="Albersmeier A."/>
            <person name="Kalinowski J."/>
            <person name="Ruckert C."/>
        </authorList>
    </citation>
    <scope>NUCLEOTIDE SEQUENCE</scope>
    <source>
        <strain evidence="3">KCTC 12988</strain>
    </source>
</reference>